<reference evidence="2" key="1">
    <citation type="journal article" date="2021" name="Proc. Natl. Acad. Sci. U.S.A.">
        <title>A Catalog of Tens of Thousands of Viruses from Human Metagenomes Reveals Hidden Associations with Chronic Diseases.</title>
        <authorList>
            <person name="Tisza M.J."/>
            <person name="Buck C.B."/>
        </authorList>
    </citation>
    <scope>NUCLEOTIDE SEQUENCE</scope>
    <source>
        <strain evidence="2">CtXnn1</strain>
    </source>
</reference>
<evidence type="ECO:0000313" key="2">
    <source>
        <dbReference type="EMBL" id="DAD91254.1"/>
    </source>
</evidence>
<keyword evidence="1" id="KW-1133">Transmembrane helix</keyword>
<dbReference type="EMBL" id="BK015108">
    <property type="protein sequence ID" value="DAD91254.1"/>
    <property type="molecule type" value="Genomic_DNA"/>
</dbReference>
<evidence type="ECO:0000256" key="1">
    <source>
        <dbReference type="SAM" id="Phobius"/>
    </source>
</evidence>
<keyword evidence="1" id="KW-0472">Membrane</keyword>
<keyword evidence="1" id="KW-0812">Transmembrane</keyword>
<dbReference type="GO" id="GO:0016740">
    <property type="term" value="F:transferase activity"/>
    <property type="evidence" value="ECO:0007669"/>
    <property type="project" value="UniProtKB-KW"/>
</dbReference>
<sequence>MVGYWIVCITVISFILCIAEDDIKEKLLIVGATGIYLAALLFGMWLIGG</sequence>
<name>A0A8S5N993_9VIRU</name>
<keyword evidence="2" id="KW-0808">Transferase</keyword>
<proteinExistence type="predicted"/>
<accession>A0A8S5N993</accession>
<organism evidence="2">
    <name type="scientific">Phage sp. ctXnn1</name>
    <dbReference type="NCBI Taxonomy" id="2826749"/>
    <lineage>
        <taxon>Viruses</taxon>
    </lineage>
</organism>
<feature type="transmembrane region" description="Helical" evidence="1">
    <location>
        <begin position="29"/>
        <end position="48"/>
    </location>
</feature>
<protein>
    <submittedName>
        <fullName evidence="2">IPP transferase</fullName>
    </submittedName>
</protein>